<dbReference type="Proteomes" id="UP001177003">
    <property type="component" value="Chromosome 0"/>
</dbReference>
<keyword evidence="1" id="KW-0863">Zinc-finger</keyword>
<dbReference type="Gene3D" id="3.30.160.60">
    <property type="entry name" value="Classic Zinc Finger"/>
    <property type="match status" value="1"/>
</dbReference>
<dbReference type="PROSITE" id="PS00028">
    <property type="entry name" value="ZINC_FINGER_C2H2_1"/>
    <property type="match status" value="2"/>
</dbReference>
<protein>
    <recommendedName>
        <fullName evidence="3">C2H2-type domain-containing protein</fullName>
    </recommendedName>
</protein>
<evidence type="ECO:0000256" key="1">
    <source>
        <dbReference type="PROSITE-ProRule" id="PRU00042"/>
    </source>
</evidence>
<evidence type="ECO:0000313" key="5">
    <source>
        <dbReference type="Proteomes" id="UP001177003"/>
    </source>
</evidence>
<keyword evidence="1" id="KW-0862">Zinc</keyword>
<gene>
    <name evidence="4" type="ORF">LSALG_LOCUS2574</name>
</gene>
<dbReference type="PANTHER" id="PTHR47591:SF1">
    <property type="entry name" value="ZINC FINGER PROTEIN ZAT2-RELATED"/>
    <property type="match status" value="1"/>
</dbReference>
<dbReference type="GO" id="GO:0008270">
    <property type="term" value="F:zinc ion binding"/>
    <property type="evidence" value="ECO:0007669"/>
    <property type="project" value="UniProtKB-KW"/>
</dbReference>
<dbReference type="AlphaFoldDB" id="A0AA35UQ41"/>
<dbReference type="PANTHER" id="PTHR47591">
    <property type="entry name" value="ZINC FINGER PROTEIN ZAT2-RELATED"/>
    <property type="match status" value="1"/>
</dbReference>
<dbReference type="Pfam" id="PF13912">
    <property type="entry name" value="zf-C2H2_6"/>
    <property type="match status" value="3"/>
</dbReference>
<reference evidence="4" key="1">
    <citation type="submission" date="2023-04" db="EMBL/GenBank/DDBJ databases">
        <authorList>
            <person name="Vijverberg K."/>
            <person name="Xiong W."/>
            <person name="Schranz E."/>
        </authorList>
    </citation>
    <scope>NUCLEOTIDE SEQUENCE</scope>
</reference>
<feature type="domain" description="C2H2-type" evidence="3">
    <location>
        <begin position="230"/>
        <end position="257"/>
    </location>
</feature>
<evidence type="ECO:0000256" key="2">
    <source>
        <dbReference type="SAM" id="MobiDB-lite"/>
    </source>
</evidence>
<keyword evidence="1" id="KW-0479">Metal-binding</keyword>
<dbReference type="SUPFAM" id="SSF57667">
    <property type="entry name" value="beta-beta-alpha zinc fingers"/>
    <property type="match status" value="2"/>
</dbReference>
<dbReference type="EMBL" id="OX465086">
    <property type="protein sequence ID" value="CAI9261799.1"/>
    <property type="molecule type" value="Genomic_DNA"/>
</dbReference>
<name>A0AA35UQ41_LACSI</name>
<dbReference type="PROSITE" id="PS50157">
    <property type="entry name" value="ZINC_FINGER_C2H2_2"/>
    <property type="match status" value="2"/>
</dbReference>
<feature type="compositionally biased region" description="Basic residues" evidence="2">
    <location>
        <begin position="37"/>
        <end position="46"/>
    </location>
</feature>
<feature type="region of interest" description="Disordered" evidence="2">
    <location>
        <begin position="1"/>
        <end position="79"/>
    </location>
</feature>
<dbReference type="InterPro" id="IPR013087">
    <property type="entry name" value="Znf_C2H2_type"/>
</dbReference>
<keyword evidence="5" id="KW-1185">Reference proteome</keyword>
<evidence type="ECO:0000259" key="3">
    <source>
        <dbReference type="PROSITE" id="PS50157"/>
    </source>
</evidence>
<feature type="domain" description="C2H2-type" evidence="3">
    <location>
        <begin position="84"/>
        <end position="106"/>
    </location>
</feature>
<dbReference type="SMART" id="SM00355">
    <property type="entry name" value="ZnF_C2H2"/>
    <property type="match status" value="3"/>
</dbReference>
<proteinExistence type="predicted"/>
<accession>A0AA35UQ41</accession>
<organism evidence="4 5">
    <name type="scientific">Lactuca saligna</name>
    <name type="common">Willowleaf lettuce</name>
    <dbReference type="NCBI Taxonomy" id="75948"/>
    <lineage>
        <taxon>Eukaryota</taxon>
        <taxon>Viridiplantae</taxon>
        <taxon>Streptophyta</taxon>
        <taxon>Embryophyta</taxon>
        <taxon>Tracheophyta</taxon>
        <taxon>Spermatophyta</taxon>
        <taxon>Magnoliopsida</taxon>
        <taxon>eudicotyledons</taxon>
        <taxon>Gunneridae</taxon>
        <taxon>Pentapetalae</taxon>
        <taxon>asterids</taxon>
        <taxon>campanulids</taxon>
        <taxon>Asterales</taxon>
        <taxon>Asteraceae</taxon>
        <taxon>Cichorioideae</taxon>
        <taxon>Cichorieae</taxon>
        <taxon>Lactucinae</taxon>
        <taxon>Lactuca</taxon>
    </lineage>
</organism>
<sequence length="300" mass="32899">MTSSTSSDSQLRHASPEAQEIFRPTTTVSPHPERQNPRKKRTKRIKPQNMNGIFVGGGGGSSGSHSRKPKYIKKPDPNAPKITQPCSECGKMFPSSKALFGHMRCHPERPWRGINPPPPSSNLHHTPPLMAADDGNSNTNTLPTTTEDHYLASCLLMLSKASATSFKCTSYKKVFGTHQALGGHRASHKNVKGCFGIMRNERGVEFKDGELEGHFDNNLMMIVGSSGSEHKCSICLRVFPSGQALGRHKRCHWEKDDGVVPAASTFVLFPSKCNVDLNLPPPREDYSSSSNLNLDLKLGL</sequence>
<dbReference type="InterPro" id="IPR036236">
    <property type="entry name" value="Znf_C2H2_sf"/>
</dbReference>
<evidence type="ECO:0000313" key="4">
    <source>
        <dbReference type="EMBL" id="CAI9261799.1"/>
    </source>
</evidence>